<keyword evidence="2" id="KW-1185">Reference proteome</keyword>
<gene>
    <name evidence="1" type="ORF">DPMN_097475</name>
</gene>
<evidence type="ECO:0000313" key="2">
    <source>
        <dbReference type="Proteomes" id="UP000828390"/>
    </source>
</evidence>
<dbReference type="EMBL" id="JAIWYP010000003">
    <property type="protein sequence ID" value="KAH3854914.1"/>
    <property type="molecule type" value="Genomic_DNA"/>
</dbReference>
<accession>A0A9D4LBU1</accession>
<sequence>MGVVVEKQQDRANSLFLHITNRRCHHRDTNSIAAYFGNKTISSSTHSIRRTLHKKSTVVSMHVSSSCLLSLQLMCFVCGDMHHYQEGSKRRSAENVCEPGKRRCQ</sequence>
<dbReference type="AlphaFoldDB" id="A0A9D4LBU1"/>
<dbReference type="Proteomes" id="UP000828390">
    <property type="component" value="Unassembled WGS sequence"/>
</dbReference>
<proteinExistence type="predicted"/>
<name>A0A9D4LBU1_DREPO</name>
<comment type="caution">
    <text evidence="1">The sequence shown here is derived from an EMBL/GenBank/DDBJ whole genome shotgun (WGS) entry which is preliminary data.</text>
</comment>
<reference evidence="1" key="2">
    <citation type="submission" date="2020-11" db="EMBL/GenBank/DDBJ databases">
        <authorList>
            <person name="McCartney M.A."/>
            <person name="Auch B."/>
            <person name="Kono T."/>
            <person name="Mallez S."/>
            <person name="Becker A."/>
            <person name="Gohl D.M."/>
            <person name="Silverstein K.A.T."/>
            <person name="Koren S."/>
            <person name="Bechman K.B."/>
            <person name="Herman A."/>
            <person name="Abrahante J.E."/>
            <person name="Garbe J."/>
        </authorList>
    </citation>
    <scope>NUCLEOTIDE SEQUENCE</scope>
    <source>
        <strain evidence="1">Duluth1</strain>
        <tissue evidence="1">Whole animal</tissue>
    </source>
</reference>
<organism evidence="1 2">
    <name type="scientific">Dreissena polymorpha</name>
    <name type="common">Zebra mussel</name>
    <name type="synonym">Mytilus polymorpha</name>
    <dbReference type="NCBI Taxonomy" id="45954"/>
    <lineage>
        <taxon>Eukaryota</taxon>
        <taxon>Metazoa</taxon>
        <taxon>Spiralia</taxon>
        <taxon>Lophotrochozoa</taxon>
        <taxon>Mollusca</taxon>
        <taxon>Bivalvia</taxon>
        <taxon>Autobranchia</taxon>
        <taxon>Heteroconchia</taxon>
        <taxon>Euheterodonta</taxon>
        <taxon>Imparidentia</taxon>
        <taxon>Neoheterodontei</taxon>
        <taxon>Myida</taxon>
        <taxon>Dreissenoidea</taxon>
        <taxon>Dreissenidae</taxon>
        <taxon>Dreissena</taxon>
    </lineage>
</organism>
<evidence type="ECO:0000313" key="1">
    <source>
        <dbReference type="EMBL" id="KAH3854914.1"/>
    </source>
</evidence>
<reference evidence="1" key="1">
    <citation type="journal article" date="2019" name="bioRxiv">
        <title>The Genome of the Zebra Mussel, Dreissena polymorpha: A Resource for Invasive Species Research.</title>
        <authorList>
            <person name="McCartney M.A."/>
            <person name="Auch B."/>
            <person name="Kono T."/>
            <person name="Mallez S."/>
            <person name="Zhang Y."/>
            <person name="Obille A."/>
            <person name="Becker A."/>
            <person name="Abrahante J.E."/>
            <person name="Garbe J."/>
            <person name="Badalamenti J.P."/>
            <person name="Herman A."/>
            <person name="Mangelson H."/>
            <person name="Liachko I."/>
            <person name="Sullivan S."/>
            <person name="Sone E.D."/>
            <person name="Koren S."/>
            <person name="Silverstein K.A.T."/>
            <person name="Beckman K.B."/>
            <person name="Gohl D.M."/>
        </authorList>
    </citation>
    <scope>NUCLEOTIDE SEQUENCE</scope>
    <source>
        <strain evidence="1">Duluth1</strain>
        <tissue evidence="1">Whole animal</tissue>
    </source>
</reference>
<protein>
    <submittedName>
        <fullName evidence="1">Uncharacterized protein</fullName>
    </submittedName>
</protein>